<accession>W2S7C7</accession>
<dbReference type="Pfam" id="PF00202">
    <property type="entry name" value="Aminotran_3"/>
    <property type="match status" value="1"/>
</dbReference>
<dbReference type="PANTHER" id="PTHR11986:SF18">
    <property type="entry name" value="ORNITHINE AMINOTRANSFERASE, MITOCHONDRIAL"/>
    <property type="match status" value="1"/>
</dbReference>
<dbReference type="OrthoDB" id="10261433at2759"/>
<dbReference type="Gene3D" id="3.40.640.10">
    <property type="entry name" value="Type I PLP-dependent aspartate aminotransferase-like (Major domain)"/>
    <property type="match status" value="1"/>
</dbReference>
<dbReference type="UniPathway" id="UPA00098">
    <property type="reaction ID" value="UER00358"/>
</dbReference>
<evidence type="ECO:0000256" key="1">
    <source>
        <dbReference type="ARBA" id="ARBA00001933"/>
    </source>
</evidence>
<comment type="catalytic activity">
    <reaction evidence="9">
        <text>a 2-oxocarboxylate + L-ornithine = L-glutamate 5-semialdehyde + an L-alpha-amino acid</text>
        <dbReference type="Rhea" id="RHEA:13877"/>
        <dbReference type="ChEBI" id="CHEBI:35179"/>
        <dbReference type="ChEBI" id="CHEBI:46911"/>
        <dbReference type="ChEBI" id="CHEBI:58066"/>
        <dbReference type="ChEBI" id="CHEBI:59869"/>
        <dbReference type="EC" id="2.6.1.13"/>
    </reaction>
</comment>
<dbReference type="GO" id="GO:0055129">
    <property type="term" value="P:L-proline biosynthetic process"/>
    <property type="evidence" value="ECO:0007669"/>
    <property type="project" value="UniProtKB-UniPathway"/>
</dbReference>
<protein>
    <recommendedName>
        <fullName evidence="4 9">Ornithine aminotransferase</fullName>
        <ecNumber evidence="4 9">2.6.1.13</ecNumber>
    </recommendedName>
</protein>
<keyword evidence="5 9" id="KW-0032">Aminotransferase</keyword>
<name>W2S7C7_CYPE1</name>
<dbReference type="GO" id="GO:0042802">
    <property type="term" value="F:identical protein binding"/>
    <property type="evidence" value="ECO:0007669"/>
    <property type="project" value="TreeGrafter"/>
</dbReference>
<organism evidence="10 11">
    <name type="scientific">Cyphellophora europaea (strain CBS 101466)</name>
    <name type="common">Phialophora europaea</name>
    <dbReference type="NCBI Taxonomy" id="1220924"/>
    <lineage>
        <taxon>Eukaryota</taxon>
        <taxon>Fungi</taxon>
        <taxon>Dikarya</taxon>
        <taxon>Ascomycota</taxon>
        <taxon>Pezizomycotina</taxon>
        <taxon>Eurotiomycetes</taxon>
        <taxon>Chaetothyriomycetidae</taxon>
        <taxon>Chaetothyriales</taxon>
        <taxon>Cyphellophoraceae</taxon>
        <taxon>Cyphellophora</taxon>
    </lineage>
</organism>
<dbReference type="GO" id="GO:0019544">
    <property type="term" value="P:L-arginine catabolic process to L-glutamate"/>
    <property type="evidence" value="ECO:0007669"/>
    <property type="project" value="TreeGrafter"/>
</dbReference>
<evidence type="ECO:0000256" key="3">
    <source>
        <dbReference type="ARBA" id="ARBA00008954"/>
    </source>
</evidence>
<evidence type="ECO:0000256" key="7">
    <source>
        <dbReference type="ARBA" id="ARBA00022898"/>
    </source>
</evidence>
<evidence type="ECO:0000256" key="4">
    <source>
        <dbReference type="ARBA" id="ARBA00012924"/>
    </source>
</evidence>
<dbReference type="GO" id="GO:0030170">
    <property type="term" value="F:pyridoxal phosphate binding"/>
    <property type="evidence" value="ECO:0007669"/>
    <property type="project" value="InterPro"/>
</dbReference>
<dbReference type="GeneID" id="19977620"/>
<dbReference type="eggNOG" id="KOG1402">
    <property type="taxonomic scope" value="Eukaryota"/>
</dbReference>
<dbReference type="EC" id="2.6.1.13" evidence="4 9"/>
<dbReference type="HOGENOM" id="CLU_016922_10_3_1"/>
<dbReference type="VEuPathDB" id="FungiDB:HMPREF1541_10281"/>
<dbReference type="InterPro" id="IPR015421">
    <property type="entry name" value="PyrdxlP-dep_Trfase_major"/>
</dbReference>
<reference evidence="10 11" key="1">
    <citation type="submission" date="2013-03" db="EMBL/GenBank/DDBJ databases">
        <title>The Genome Sequence of Phialophora europaea CBS 101466.</title>
        <authorList>
            <consortium name="The Broad Institute Genomics Platform"/>
            <person name="Cuomo C."/>
            <person name="de Hoog S."/>
            <person name="Gorbushina A."/>
            <person name="Walker B."/>
            <person name="Young S.K."/>
            <person name="Zeng Q."/>
            <person name="Gargeya S."/>
            <person name="Fitzgerald M."/>
            <person name="Haas B."/>
            <person name="Abouelleil A."/>
            <person name="Allen A.W."/>
            <person name="Alvarado L."/>
            <person name="Arachchi H.M."/>
            <person name="Berlin A.M."/>
            <person name="Chapman S.B."/>
            <person name="Gainer-Dewar J."/>
            <person name="Goldberg J."/>
            <person name="Griggs A."/>
            <person name="Gujja S."/>
            <person name="Hansen M."/>
            <person name="Howarth C."/>
            <person name="Imamovic A."/>
            <person name="Ireland A."/>
            <person name="Larimer J."/>
            <person name="McCowan C."/>
            <person name="Murphy C."/>
            <person name="Pearson M."/>
            <person name="Poon T.W."/>
            <person name="Priest M."/>
            <person name="Roberts A."/>
            <person name="Saif S."/>
            <person name="Shea T."/>
            <person name="Sisk P."/>
            <person name="Sykes S."/>
            <person name="Wortman J."/>
            <person name="Nusbaum C."/>
            <person name="Birren B."/>
        </authorList>
    </citation>
    <scope>NUCLEOTIDE SEQUENCE [LARGE SCALE GENOMIC DNA]</scope>
    <source>
        <strain evidence="10 11">CBS 101466</strain>
    </source>
</reference>
<gene>
    <name evidence="10" type="ORF">HMPREF1541_10281</name>
</gene>
<comment type="cofactor">
    <cofactor evidence="1 9">
        <name>pyridoxal 5'-phosphate</name>
        <dbReference type="ChEBI" id="CHEBI:597326"/>
    </cofactor>
</comment>
<dbReference type="AlphaFoldDB" id="W2S7C7"/>
<keyword evidence="6 9" id="KW-0808">Transferase</keyword>
<dbReference type="InterPro" id="IPR010164">
    <property type="entry name" value="Orn_aminotrans"/>
</dbReference>
<dbReference type="InterPro" id="IPR049704">
    <property type="entry name" value="Aminotrans_3_PPA_site"/>
</dbReference>
<dbReference type="InterPro" id="IPR015424">
    <property type="entry name" value="PyrdxlP-dep_Trfase"/>
</dbReference>
<sequence length="446" mass="49044">MGSISEVTEITSSMSESMFSKAPKTMTTAEYITCEDTYGAVSLKQLPLVLTSARGAHLWDLDGKKYIDCLSSFSVTNQGHCHPKIVQAMIEQCQKLTITSRAFHNEHYPLLCRKLCTLLGYDMAFAMNSGSEATDTAIKIARKWGYCVKGIPSNQAKILTISGNYHGKLTGPLSASDNSKIREGFGPYLPGVGPDIEGHLVRFNNLEDIEHVLKHYGHEIAGLMIECIQGYAGCLVPEDGYIKAVFDLCKAYNVLFIADEIQSGFGRTGYLMAYEKENIKPDMVTIGKALTGGVYAMGMVLGSREVMEQLQPGQHSSTFSANPVASAVALAAVDVVLDERLPERALKLGQALNKRLLAIKCPYTTTRITGRGLFFSFSIDESHPSGRMTAARLAMVMRERGVLLYANENRIRIAPPLIIEEEDLWFAVDVLDQSLQDLIHLEDNLA</sequence>
<proteinExistence type="inferred from homology"/>
<dbReference type="InParanoid" id="W2S7C7"/>
<dbReference type="FunFam" id="3.40.640.10:FF:000011">
    <property type="entry name" value="Ornithine aminotransferase"/>
    <property type="match status" value="1"/>
</dbReference>
<dbReference type="InterPro" id="IPR015422">
    <property type="entry name" value="PyrdxlP-dep_Trfase_small"/>
</dbReference>
<evidence type="ECO:0000256" key="9">
    <source>
        <dbReference type="RuleBase" id="RU365036"/>
    </source>
</evidence>
<dbReference type="CDD" id="cd00610">
    <property type="entry name" value="OAT_like"/>
    <property type="match status" value="1"/>
</dbReference>
<dbReference type="RefSeq" id="XP_008713174.1">
    <property type="nucleotide sequence ID" value="XM_008714952.1"/>
</dbReference>
<dbReference type="GO" id="GO:0010121">
    <property type="term" value="P:L-arginine catabolic process to proline via ornithine"/>
    <property type="evidence" value="ECO:0007669"/>
    <property type="project" value="TreeGrafter"/>
</dbReference>
<dbReference type="Gene3D" id="3.90.1150.10">
    <property type="entry name" value="Aspartate Aminotransferase, domain 1"/>
    <property type="match status" value="1"/>
</dbReference>
<dbReference type="InterPro" id="IPR050103">
    <property type="entry name" value="Class-III_PLP-dep_AT"/>
</dbReference>
<dbReference type="PANTHER" id="PTHR11986">
    <property type="entry name" value="AMINOTRANSFERASE CLASS III"/>
    <property type="match status" value="1"/>
</dbReference>
<dbReference type="PROSITE" id="PS00600">
    <property type="entry name" value="AA_TRANSFER_CLASS_3"/>
    <property type="match status" value="1"/>
</dbReference>
<dbReference type="NCBIfam" id="TIGR01885">
    <property type="entry name" value="Orn_aminotrans"/>
    <property type="match status" value="1"/>
</dbReference>
<comment type="pathway">
    <text evidence="2 9">Amino-acid biosynthesis; L-proline biosynthesis; L-glutamate 5-semialdehyde from L-ornithine: step 1/1.</text>
</comment>
<evidence type="ECO:0000256" key="6">
    <source>
        <dbReference type="ARBA" id="ARBA00022679"/>
    </source>
</evidence>
<dbReference type="GO" id="GO:0004587">
    <property type="term" value="F:ornithine aminotransferase activity"/>
    <property type="evidence" value="ECO:0007669"/>
    <property type="project" value="UniProtKB-EC"/>
</dbReference>
<dbReference type="EMBL" id="KB822714">
    <property type="protein sequence ID" value="ETN44611.1"/>
    <property type="molecule type" value="Genomic_DNA"/>
</dbReference>
<dbReference type="GO" id="GO:0005737">
    <property type="term" value="C:cytoplasm"/>
    <property type="evidence" value="ECO:0007669"/>
    <property type="project" value="TreeGrafter"/>
</dbReference>
<evidence type="ECO:0000256" key="5">
    <source>
        <dbReference type="ARBA" id="ARBA00022576"/>
    </source>
</evidence>
<keyword evidence="7 8" id="KW-0663">Pyridoxal phosphate</keyword>
<dbReference type="PIRSF" id="PIRSF000521">
    <property type="entry name" value="Transaminase_4ab_Lys_Orn"/>
    <property type="match status" value="1"/>
</dbReference>
<dbReference type="STRING" id="1220924.W2S7C7"/>
<evidence type="ECO:0000256" key="2">
    <source>
        <dbReference type="ARBA" id="ARBA00004998"/>
    </source>
</evidence>
<dbReference type="SUPFAM" id="SSF53383">
    <property type="entry name" value="PLP-dependent transferases"/>
    <property type="match status" value="1"/>
</dbReference>
<evidence type="ECO:0000256" key="8">
    <source>
        <dbReference type="RuleBase" id="RU003560"/>
    </source>
</evidence>
<comment type="similarity">
    <text evidence="3 8">Belongs to the class-III pyridoxal-phosphate-dependent aminotransferase family.</text>
</comment>
<dbReference type="InterPro" id="IPR005814">
    <property type="entry name" value="Aminotrans_3"/>
</dbReference>
<evidence type="ECO:0000313" key="10">
    <source>
        <dbReference type="EMBL" id="ETN44611.1"/>
    </source>
</evidence>
<keyword evidence="11" id="KW-1185">Reference proteome</keyword>
<evidence type="ECO:0000313" key="11">
    <source>
        <dbReference type="Proteomes" id="UP000030752"/>
    </source>
</evidence>
<dbReference type="Proteomes" id="UP000030752">
    <property type="component" value="Unassembled WGS sequence"/>
</dbReference>